<dbReference type="EMBL" id="NQVE01000104">
    <property type="protein sequence ID" value="RAL48030.1"/>
    <property type="molecule type" value="Genomic_DNA"/>
</dbReference>
<evidence type="ECO:0000313" key="2">
    <source>
        <dbReference type="Proteomes" id="UP000249390"/>
    </source>
</evidence>
<organism evidence="1 2">
    <name type="scientific">Cuscuta australis</name>
    <dbReference type="NCBI Taxonomy" id="267555"/>
    <lineage>
        <taxon>Eukaryota</taxon>
        <taxon>Viridiplantae</taxon>
        <taxon>Streptophyta</taxon>
        <taxon>Embryophyta</taxon>
        <taxon>Tracheophyta</taxon>
        <taxon>Spermatophyta</taxon>
        <taxon>Magnoliopsida</taxon>
        <taxon>eudicotyledons</taxon>
        <taxon>Gunneridae</taxon>
        <taxon>Pentapetalae</taxon>
        <taxon>asterids</taxon>
        <taxon>lamiids</taxon>
        <taxon>Solanales</taxon>
        <taxon>Convolvulaceae</taxon>
        <taxon>Cuscuteae</taxon>
        <taxon>Cuscuta</taxon>
        <taxon>Cuscuta subgen. Grammica</taxon>
        <taxon>Cuscuta sect. Cleistogrammica</taxon>
    </lineage>
</organism>
<protein>
    <submittedName>
        <fullName evidence="1">Uncharacterized protein</fullName>
    </submittedName>
</protein>
<comment type="caution">
    <text evidence="1">The sequence shown here is derived from an EMBL/GenBank/DDBJ whole genome shotgun (WGS) entry which is preliminary data.</text>
</comment>
<dbReference type="AlphaFoldDB" id="A0A328DRY9"/>
<gene>
    <name evidence="1" type="ORF">DM860_017807</name>
</gene>
<proteinExistence type="predicted"/>
<sequence>MPKLQPPPEFSLIHTQSLSADWLTTVPHPTWAYRRSPSASLSTISSTLWLFFQSSFHLSLAVLVRYRALTWSRPNGALTLSGAPFQETWAQSAAKDASPDYNSNGKTIRF</sequence>
<evidence type="ECO:0000313" key="1">
    <source>
        <dbReference type="EMBL" id="RAL48030.1"/>
    </source>
</evidence>
<dbReference type="Proteomes" id="UP000249390">
    <property type="component" value="Unassembled WGS sequence"/>
</dbReference>
<keyword evidence="2" id="KW-1185">Reference proteome</keyword>
<name>A0A328DRY9_9ASTE</name>
<accession>A0A328DRY9</accession>
<reference evidence="1 2" key="1">
    <citation type="submission" date="2018-06" db="EMBL/GenBank/DDBJ databases">
        <title>The Genome of Cuscuta australis (Dodder) Provides Insight into the Evolution of Plant Parasitism.</title>
        <authorList>
            <person name="Liu H."/>
        </authorList>
    </citation>
    <scope>NUCLEOTIDE SEQUENCE [LARGE SCALE GENOMIC DNA]</scope>
    <source>
        <strain evidence="2">cv. Yunnan</strain>
        <tissue evidence="1">Vines</tissue>
    </source>
</reference>